<feature type="signal peptide" evidence="1">
    <location>
        <begin position="1"/>
        <end position="23"/>
    </location>
</feature>
<protein>
    <submittedName>
        <fullName evidence="2">Uncharacterized protein</fullName>
    </submittedName>
</protein>
<dbReference type="EMBL" id="KZ613856">
    <property type="protein sequence ID" value="PMD54903.1"/>
    <property type="molecule type" value="Genomic_DNA"/>
</dbReference>
<evidence type="ECO:0000313" key="3">
    <source>
        <dbReference type="Proteomes" id="UP000235371"/>
    </source>
</evidence>
<proteinExistence type="predicted"/>
<dbReference type="Proteomes" id="UP000235371">
    <property type="component" value="Unassembled WGS sequence"/>
</dbReference>
<reference evidence="2 3" key="1">
    <citation type="submission" date="2016-04" db="EMBL/GenBank/DDBJ databases">
        <title>A degradative enzymes factory behind the ericoid mycorrhizal symbiosis.</title>
        <authorList>
            <consortium name="DOE Joint Genome Institute"/>
            <person name="Martino E."/>
            <person name="Morin E."/>
            <person name="Grelet G."/>
            <person name="Kuo A."/>
            <person name="Kohler A."/>
            <person name="Daghino S."/>
            <person name="Barry K."/>
            <person name="Choi C."/>
            <person name="Cichocki N."/>
            <person name="Clum A."/>
            <person name="Copeland A."/>
            <person name="Hainaut M."/>
            <person name="Haridas S."/>
            <person name="Labutti K."/>
            <person name="Lindquist E."/>
            <person name="Lipzen A."/>
            <person name="Khouja H.-R."/>
            <person name="Murat C."/>
            <person name="Ohm R."/>
            <person name="Olson A."/>
            <person name="Spatafora J."/>
            <person name="Veneault-Fourrey C."/>
            <person name="Henrissat B."/>
            <person name="Grigoriev I."/>
            <person name="Martin F."/>
            <person name="Perotto S."/>
        </authorList>
    </citation>
    <scope>NUCLEOTIDE SEQUENCE [LARGE SCALE GENOMIC DNA]</scope>
    <source>
        <strain evidence="2 3">E</strain>
    </source>
</reference>
<organism evidence="2 3">
    <name type="scientific">Hyaloscypha bicolor E</name>
    <dbReference type="NCBI Taxonomy" id="1095630"/>
    <lineage>
        <taxon>Eukaryota</taxon>
        <taxon>Fungi</taxon>
        <taxon>Dikarya</taxon>
        <taxon>Ascomycota</taxon>
        <taxon>Pezizomycotina</taxon>
        <taxon>Leotiomycetes</taxon>
        <taxon>Helotiales</taxon>
        <taxon>Hyaloscyphaceae</taxon>
        <taxon>Hyaloscypha</taxon>
        <taxon>Hyaloscypha bicolor</taxon>
    </lineage>
</organism>
<accession>A0A2J6SW51</accession>
<evidence type="ECO:0000313" key="2">
    <source>
        <dbReference type="EMBL" id="PMD54903.1"/>
    </source>
</evidence>
<dbReference type="GeneID" id="36591738"/>
<keyword evidence="1" id="KW-0732">Signal</keyword>
<gene>
    <name evidence="2" type="ORF">K444DRAFT_633796</name>
</gene>
<evidence type="ECO:0000256" key="1">
    <source>
        <dbReference type="SAM" id="SignalP"/>
    </source>
</evidence>
<feature type="chain" id="PRO_5014425509" evidence="1">
    <location>
        <begin position="24"/>
        <end position="246"/>
    </location>
</feature>
<dbReference type="RefSeq" id="XP_024731807.1">
    <property type="nucleotide sequence ID" value="XM_024883661.1"/>
</dbReference>
<dbReference type="InParanoid" id="A0A2J6SW51"/>
<dbReference type="AlphaFoldDB" id="A0A2J6SW51"/>
<name>A0A2J6SW51_9HELO</name>
<keyword evidence="3" id="KW-1185">Reference proteome</keyword>
<sequence>MLEFNAHKKLFAALLALPNMTAAFSSTSLLFLPGALWNKDQRLVSPMGQDATATTWAVTCTPNPIATSTCDIPSPYQLYTIGPSTMHASNTLAAPNFDITCALTPSLVALCSGHVTGIPWATAMNANFLFSYGYRAVTITDAFPASTSISISPTTHLTTTGLSPSKTSISITGPTGINSAILNSYGGTTASTGRVSAGGGLGGDQSGTGATVTSNTKNVAAPMVTCMIGEMGVMAAVAVVGGAIGF</sequence>
<dbReference type="OrthoDB" id="3556841at2759"/>